<dbReference type="AlphaFoldDB" id="A0A392VYR2"/>
<reference evidence="1 2" key="1">
    <citation type="journal article" date="2018" name="Front. Plant Sci.">
        <title>Red Clover (Trifolium pratense) and Zigzag Clover (T. medium) - A Picture of Genomic Similarities and Differences.</title>
        <authorList>
            <person name="Dluhosova J."/>
            <person name="Istvanek J."/>
            <person name="Nedelnik J."/>
            <person name="Repkova J."/>
        </authorList>
    </citation>
    <scope>NUCLEOTIDE SEQUENCE [LARGE SCALE GENOMIC DNA]</scope>
    <source>
        <strain evidence="2">cv. 10/8</strain>
        <tissue evidence="1">Leaf</tissue>
    </source>
</reference>
<sequence length="68" mass="7743">VGHDKMVDDDDDIQNENNQKVDTLLLHVVDIVADNNLMKVDILRAADMQVVDRLLVDRNMNQVAEDKV</sequence>
<proteinExistence type="predicted"/>
<keyword evidence="2" id="KW-1185">Reference proteome</keyword>
<feature type="non-terminal residue" evidence="1">
    <location>
        <position position="68"/>
    </location>
</feature>
<evidence type="ECO:0000313" key="2">
    <source>
        <dbReference type="Proteomes" id="UP000265520"/>
    </source>
</evidence>
<dbReference type="Proteomes" id="UP000265520">
    <property type="component" value="Unassembled WGS sequence"/>
</dbReference>
<organism evidence="1 2">
    <name type="scientific">Trifolium medium</name>
    <dbReference type="NCBI Taxonomy" id="97028"/>
    <lineage>
        <taxon>Eukaryota</taxon>
        <taxon>Viridiplantae</taxon>
        <taxon>Streptophyta</taxon>
        <taxon>Embryophyta</taxon>
        <taxon>Tracheophyta</taxon>
        <taxon>Spermatophyta</taxon>
        <taxon>Magnoliopsida</taxon>
        <taxon>eudicotyledons</taxon>
        <taxon>Gunneridae</taxon>
        <taxon>Pentapetalae</taxon>
        <taxon>rosids</taxon>
        <taxon>fabids</taxon>
        <taxon>Fabales</taxon>
        <taxon>Fabaceae</taxon>
        <taxon>Papilionoideae</taxon>
        <taxon>50 kb inversion clade</taxon>
        <taxon>NPAAA clade</taxon>
        <taxon>Hologalegina</taxon>
        <taxon>IRL clade</taxon>
        <taxon>Trifolieae</taxon>
        <taxon>Trifolium</taxon>
    </lineage>
</organism>
<dbReference type="EMBL" id="LXQA011331438">
    <property type="protein sequence ID" value="MCI93518.1"/>
    <property type="molecule type" value="Genomic_DNA"/>
</dbReference>
<feature type="non-terminal residue" evidence="1">
    <location>
        <position position="1"/>
    </location>
</feature>
<evidence type="ECO:0000313" key="1">
    <source>
        <dbReference type="EMBL" id="MCI93518.1"/>
    </source>
</evidence>
<name>A0A392VYR2_9FABA</name>
<comment type="caution">
    <text evidence="1">The sequence shown here is derived from an EMBL/GenBank/DDBJ whole genome shotgun (WGS) entry which is preliminary data.</text>
</comment>
<protein>
    <submittedName>
        <fullName evidence="1">Uncharacterized protein</fullName>
    </submittedName>
</protein>
<accession>A0A392VYR2</accession>